<evidence type="ECO:0000256" key="4">
    <source>
        <dbReference type="PROSITE-ProRule" id="PRU00409"/>
    </source>
</evidence>
<evidence type="ECO:0000313" key="7">
    <source>
        <dbReference type="EMBL" id="BBH38301.1"/>
    </source>
</evidence>
<dbReference type="InterPro" id="IPR051538">
    <property type="entry name" value="Acyl-CoA_Synth/Transferase"/>
</dbReference>
<dbReference type="InterPro" id="IPR000182">
    <property type="entry name" value="GNAT_dom"/>
</dbReference>
<dbReference type="Gene3D" id="3.40.50.720">
    <property type="entry name" value="NAD(P)-binding Rossmann-like Domain"/>
    <property type="match status" value="1"/>
</dbReference>
<dbReference type="GO" id="GO:0046872">
    <property type="term" value="F:metal ion binding"/>
    <property type="evidence" value="ECO:0007669"/>
    <property type="project" value="InterPro"/>
</dbReference>
<evidence type="ECO:0000259" key="6">
    <source>
        <dbReference type="PROSITE" id="PS51186"/>
    </source>
</evidence>
<dbReference type="Gene3D" id="3.30.470.20">
    <property type="entry name" value="ATP-grasp fold, B domain"/>
    <property type="match status" value="1"/>
</dbReference>
<evidence type="ECO:0000259" key="5">
    <source>
        <dbReference type="PROSITE" id="PS50975"/>
    </source>
</evidence>
<dbReference type="Gene3D" id="3.30.1490.20">
    <property type="entry name" value="ATP-grasp fold, A domain"/>
    <property type="match status" value="1"/>
</dbReference>
<dbReference type="GO" id="GO:0016874">
    <property type="term" value="F:ligase activity"/>
    <property type="evidence" value="ECO:0007669"/>
    <property type="project" value="UniProtKB-KW"/>
</dbReference>
<keyword evidence="3 4" id="KW-0067">ATP-binding</keyword>
<dbReference type="InterPro" id="IPR011761">
    <property type="entry name" value="ATP-grasp"/>
</dbReference>
<dbReference type="SUPFAM" id="SSF52210">
    <property type="entry name" value="Succinyl-CoA synthetase domains"/>
    <property type="match status" value="2"/>
</dbReference>
<dbReference type="PROSITE" id="PS50975">
    <property type="entry name" value="ATP_GRASP"/>
    <property type="match status" value="1"/>
</dbReference>
<proteinExistence type="predicted"/>
<name>A0A3G9JKA6_MICVR</name>
<dbReference type="Pfam" id="PF13302">
    <property type="entry name" value="Acetyltransf_3"/>
    <property type="match status" value="1"/>
</dbReference>
<dbReference type="KEGG" id="mvz:myaer102_07910"/>
<dbReference type="PROSITE" id="PS51186">
    <property type="entry name" value="GNAT"/>
    <property type="match status" value="1"/>
</dbReference>
<dbReference type="Pfam" id="PF13607">
    <property type="entry name" value="Succ_CoA_lig"/>
    <property type="match status" value="1"/>
</dbReference>
<dbReference type="InterPro" id="IPR036291">
    <property type="entry name" value="NAD(P)-bd_dom_sf"/>
</dbReference>
<dbReference type="InterPro" id="IPR016102">
    <property type="entry name" value="Succinyl-CoA_synth-like"/>
</dbReference>
<dbReference type="InterPro" id="IPR016181">
    <property type="entry name" value="Acyl_CoA_acyltransferase"/>
</dbReference>
<gene>
    <name evidence="7" type="ORF">myaer102_07910</name>
</gene>
<dbReference type="AlphaFoldDB" id="A0A3G9JKA6"/>
<dbReference type="PANTHER" id="PTHR43334">
    <property type="entry name" value="ACETATE--COA LIGASE [ADP-FORMING]"/>
    <property type="match status" value="1"/>
</dbReference>
<dbReference type="SMART" id="SM00881">
    <property type="entry name" value="CoA_binding"/>
    <property type="match status" value="1"/>
</dbReference>
<protein>
    <submittedName>
        <fullName evidence="7">Acetyl-CoA synthetase</fullName>
    </submittedName>
</protein>
<dbReference type="SUPFAM" id="SSF56059">
    <property type="entry name" value="Glutathione synthetase ATP-binding domain-like"/>
    <property type="match status" value="1"/>
</dbReference>
<dbReference type="Proteomes" id="UP000278152">
    <property type="component" value="Chromosome"/>
</dbReference>
<keyword evidence="1" id="KW-0436">Ligase</keyword>
<dbReference type="InterPro" id="IPR003781">
    <property type="entry name" value="CoA-bd"/>
</dbReference>
<sequence length="908" mass="99865">MPPSLLMLNSILEPRGGEHQTIRAFFEPKTIAVVGFNRQNPQLDRTLLNNLHHNPGQHRLYLVNPHPENWLDLPSYSSLPDIQAAIDLVIITAPAPEIPAIIAQSVEKQVKCALILSTGFRETGQMGENLLREIKAIAGQKLRIIGPHSSGICNISQNLNATFSPILPKTGSIALISQSGAIAAAVLDWSLSENVGFSHFISLGVLLDVDWGELLYYLGDDPQTKSIVIYLESLNNARSFLSSAREVALNKPIIAISRHSTDFDPTALSHAGKLTSDQLTLSAAFARCGIVEVQRLADLLNITQVLAKIPRFPRGKRLTIISNGVAPALLAASALLAEDGQLATLTPATIEKLAPLVPADIVPQNPIDLRRSSDPDSYARALEIALADAHTDAVLMILSPRFNTDLREIALRIASIAQNSTKPILASLMGGEGIAEGVALLNQQGIPTYRYPDSAARVFNLLWKYEENLRGLYQTPILTNSQENGSDRVLVSQIIEQAGDRTILSEPESLDILKAYGIPVIVTKIAESAAEAVNLAESLGYPVVMKLHSQTIIHKSAVGGVQWPLFSPRAVVQAYQAIEANVSAQVGGEHFLGVSIQPMLEIDRGYELIIGSNYDDQCGPVIIFGTGGRLVDIFQDYATALPPLNTNLARRLLEKTKIYRAFNGTNGLKSLNLANLEQIIVRFSHLVSEQPRIKTIDINPFFADSEQLIALSASILLHPPTTPTEKLSHPAIRPYPEHYIGPWTTKRGLKVLIRPIRAADEPLVRQFHHYLSEETIYYRYFHLVNLDRQTAYDRLTRICFIDYDRVMSLVVEINNDQTEEPEIIAIGRLNKLHGVNVAEFDLLVRDDYQGQGIGTELLQRLVTIGKKEGLDGIEGEILSDNRAMQMIAAKVGFSLHKTADFVKVELEL</sequence>
<accession>A0A3G9JKA6</accession>
<keyword evidence="2 4" id="KW-0547">Nucleotide-binding</keyword>
<dbReference type="PANTHER" id="PTHR43334:SF1">
    <property type="entry name" value="3-HYDROXYPROPIONATE--COA LIGASE [ADP-FORMING]"/>
    <property type="match status" value="1"/>
</dbReference>
<evidence type="ECO:0000256" key="3">
    <source>
        <dbReference type="ARBA" id="ARBA00022840"/>
    </source>
</evidence>
<dbReference type="InterPro" id="IPR032875">
    <property type="entry name" value="Succ_CoA_lig_flav_dom"/>
</dbReference>
<dbReference type="InterPro" id="IPR013815">
    <property type="entry name" value="ATP_grasp_subdomain_1"/>
</dbReference>
<dbReference type="SUPFAM" id="SSF51735">
    <property type="entry name" value="NAD(P)-binding Rossmann-fold domains"/>
    <property type="match status" value="1"/>
</dbReference>
<dbReference type="GO" id="GO:0016747">
    <property type="term" value="F:acyltransferase activity, transferring groups other than amino-acyl groups"/>
    <property type="evidence" value="ECO:0007669"/>
    <property type="project" value="InterPro"/>
</dbReference>
<evidence type="ECO:0000256" key="2">
    <source>
        <dbReference type="ARBA" id="ARBA00022741"/>
    </source>
</evidence>
<dbReference type="Gene3D" id="3.40.50.261">
    <property type="entry name" value="Succinyl-CoA synthetase domains"/>
    <property type="match status" value="2"/>
</dbReference>
<reference evidence="7 8" key="1">
    <citation type="submission" date="2018-11" db="EMBL/GenBank/DDBJ databases">
        <title>Complete genome sequence of Microcystis aeruginosa NIES-102.</title>
        <authorList>
            <person name="Yamaguchi H."/>
            <person name="Suzuki S."/>
            <person name="Kawachi M."/>
        </authorList>
    </citation>
    <scope>NUCLEOTIDE SEQUENCE [LARGE SCALE GENOMIC DNA]</scope>
    <source>
        <strain evidence="7 8">NIES-102</strain>
    </source>
</reference>
<dbReference type="Gene3D" id="3.40.630.30">
    <property type="match status" value="1"/>
</dbReference>
<dbReference type="EMBL" id="AP019314">
    <property type="protein sequence ID" value="BBH38301.1"/>
    <property type="molecule type" value="Genomic_DNA"/>
</dbReference>
<organism evidence="7 8">
    <name type="scientific">Microcystis viridis NIES-102</name>
    <dbReference type="NCBI Taxonomy" id="213615"/>
    <lineage>
        <taxon>Bacteria</taxon>
        <taxon>Bacillati</taxon>
        <taxon>Cyanobacteriota</taxon>
        <taxon>Cyanophyceae</taxon>
        <taxon>Oscillatoriophycideae</taxon>
        <taxon>Chroococcales</taxon>
        <taxon>Microcystaceae</taxon>
        <taxon>Microcystis</taxon>
    </lineage>
</organism>
<evidence type="ECO:0000256" key="1">
    <source>
        <dbReference type="ARBA" id="ARBA00022598"/>
    </source>
</evidence>
<feature type="domain" description="ATP-grasp" evidence="5">
    <location>
        <begin position="510"/>
        <end position="546"/>
    </location>
</feature>
<dbReference type="CDD" id="cd04301">
    <property type="entry name" value="NAT_SF"/>
    <property type="match status" value="1"/>
</dbReference>
<dbReference type="SUPFAM" id="SSF55729">
    <property type="entry name" value="Acyl-CoA N-acyltransferases (Nat)"/>
    <property type="match status" value="1"/>
</dbReference>
<feature type="domain" description="N-acetyltransferase" evidence="6">
    <location>
        <begin position="751"/>
        <end position="908"/>
    </location>
</feature>
<dbReference type="GO" id="GO:0005524">
    <property type="term" value="F:ATP binding"/>
    <property type="evidence" value="ECO:0007669"/>
    <property type="project" value="UniProtKB-UniRule"/>
</dbReference>
<dbReference type="Pfam" id="PF13380">
    <property type="entry name" value="CoA_binding_2"/>
    <property type="match status" value="1"/>
</dbReference>
<dbReference type="Pfam" id="PF13549">
    <property type="entry name" value="ATP-grasp_5"/>
    <property type="match status" value="1"/>
</dbReference>
<evidence type="ECO:0000313" key="8">
    <source>
        <dbReference type="Proteomes" id="UP000278152"/>
    </source>
</evidence>